<accession>A0A0M2PWG6</accession>
<dbReference type="PANTHER" id="PTHR43626">
    <property type="entry name" value="ACYL-COA N-ACYLTRANSFERASE"/>
    <property type="match status" value="1"/>
</dbReference>
<evidence type="ECO:0000313" key="4">
    <source>
        <dbReference type="Proteomes" id="UP000034681"/>
    </source>
</evidence>
<dbReference type="Gene3D" id="3.40.630.30">
    <property type="match status" value="1"/>
</dbReference>
<dbReference type="InterPro" id="IPR045039">
    <property type="entry name" value="NSI-like"/>
</dbReference>
<dbReference type="EMBL" id="AJTX02000004">
    <property type="protein sequence ID" value="KKJ00520.1"/>
    <property type="molecule type" value="Genomic_DNA"/>
</dbReference>
<keyword evidence="1" id="KW-0808">Transferase</keyword>
<dbReference type="eggNOG" id="COG0456">
    <property type="taxonomic scope" value="Bacteria"/>
</dbReference>
<organism evidence="3 4">
    <name type="scientific">Prochlorothrix hollandica PCC 9006 = CALU 1027</name>
    <dbReference type="NCBI Taxonomy" id="317619"/>
    <lineage>
        <taxon>Bacteria</taxon>
        <taxon>Bacillati</taxon>
        <taxon>Cyanobacteriota</taxon>
        <taxon>Cyanophyceae</taxon>
        <taxon>Prochlorotrichales</taxon>
        <taxon>Prochlorotrichaceae</taxon>
        <taxon>Prochlorothrix</taxon>
    </lineage>
</organism>
<sequence>MFTSIETGAMEPEAINQLFQRAGMPARDLDKLSTALQNSLFCVTARILSTRELVGFLRADGDGVFNVTLWDFVVDPQLANRDETKELLIDRLQREVQRSFSRCSVSILGQPKDLPLLRCANFNADQKGIRAMALRQNSLGYRLRQLRRLNFGN</sequence>
<dbReference type="Proteomes" id="UP000034681">
    <property type="component" value="Unassembled WGS sequence"/>
</dbReference>
<evidence type="ECO:0000256" key="1">
    <source>
        <dbReference type="ARBA" id="ARBA00022679"/>
    </source>
</evidence>
<dbReference type="STRING" id="317619.GCA_000332315_03924"/>
<gene>
    <name evidence="3" type="ORF">PROH_08990</name>
</gene>
<keyword evidence="2" id="KW-0012">Acyltransferase</keyword>
<dbReference type="AlphaFoldDB" id="A0A0M2PWG6"/>
<evidence type="ECO:0000256" key="2">
    <source>
        <dbReference type="ARBA" id="ARBA00023315"/>
    </source>
</evidence>
<protein>
    <recommendedName>
        <fullName evidence="5">N-acetyltransferase domain-containing protein</fullName>
    </recommendedName>
</protein>
<dbReference type="GO" id="GO:0005737">
    <property type="term" value="C:cytoplasm"/>
    <property type="evidence" value="ECO:0007669"/>
    <property type="project" value="TreeGrafter"/>
</dbReference>
<evidence type="ECO:0008006" key="5">
    <source>
        <dbReference type="Google" id="ProtNLM"/>
    </source>
</evidence>
<name>A0A0M2PWG6_PROHO</name>
<keyword evidence="4" id="KW-1185">Reference proteome</keyword>
<dbReference type="PANTHER" id="PTHR43626:SF4">
    <property type="entry name" value="GCN5-RELATED N-ACETYLTRANSFERASE 2, CHLOROPLASTIC"/>
    <property type="match status" value="1"/>
</dbReference>
<reference evidence="3" key="1">
    <citation type="submission" date="2012-04" db="EMBL/GenBank/DDBJ databases">
        <authorList>
            <person name="Borisov I.G."/>
            <person name="Ivanikova N.V."/>
            <person name="Pinevich A.V."/>
        </authorList>
    </citation>
    <scope>NUCLEOTIDE SEQUENCE</scope>
    <source>
        <strain evidence="3">CALU 1027</strain>
    </source>
</reference>
<evidence type="ECO:0000313" key="3">
    <source>
        <dbReference type="EMBL" id="KKJ00520.1"/>
    </source>
</evidence>
<comment type="caution">
    <text evidence="3">The sequence shown here is derived from an EMBL/GenBank/DDBJ whole genome shotgun (WGS) entry which is preliminary data.</text>
</comment>
<dbReference type="GO" id="GO:0008080">
    <property type="term" value="F:N-acetyltransferase activity"/>
    <property type="evidence" value="ECO:0007669"/>
    <property type="project" value="InterPro"/>
</dbReference>
<proteinExistence type="predicted"/>